<gene>
    <name evidence="1" type="ORF">B0T46_23100</name>
</gene>
<dbReference type="EMBL" id="MUMY01000025">
    <property type="protein sequence ID" value="ONM46395.1"/>
    <property type="molecule type" value="Genomic_DNA"/>
</dbReference>
<evidence type="ECO:0008006" key="3">
    <source>
        <dbReference type="Google" id="ProtNLM"/>
    </source>
</evidence>
<keyword evidence="2" id="KW-1185">Reference proteome</keyword>
<protein>
    <recommendedName>
        <fullName evidence="3">Resolvase/invertase-type recombinase catalytic domain-containing protein</fullName>
    </recommendedName>
</protein>
<comment type="caution">
    <text evidence="1">The sequence shown here is derived from an EMBL/GenBank/DDBJ whole genome shotgun (WGS) entry which is preliminary data.</text>
</comment>
<sequence>MLNDLFQQGVAVKILHGIAAGEHTEHSLILDLALALAEDRHRDVARKTRNRPESIEHHPLRVQMTPSASTRCAAPGRSALSMMLH</sequence>
<evidence type="ECO:0000313" key="2">
    <source>
        <dbReference type="Proteomes" id="UP000188836"/>
    </source>
</evidence>
<reference evidence="1 2" key="1">
    <citation type="journal article" date="2016" name="Antonie Van Leeuwenhoek">
        <title>Nocardia donostiensis sp. nov., isolated from human respiratory specimens.</title>
        <authorList>
            <person name="Ercibengoa M."/>
            <person name="Bell M."/>
            <person name="Marimon J.M."/>
            <person name="Humrighouse B."/>
            <person name="Klenk H.P."/>
            <person name="Potter G."/>
            <person name="Perez-Trallero E."/>
        </authorList>
    </citation>
    <scope>NUCLEOTIDE SEQUENCE [LARGE SCALE GENOMIC DNA]</scope>
    <source>
        <strain evidence="1 2">X1655</strain>
    </source>
</reference>
<name>A0A1W0B1E2_9NOCA</name>
<accession>A0A1W0B1E2</accession>
<dbReference type="Proteomes" id="UP000188836">
    <property type="component" value="Unassembled WGS sequence"/>
</dbReference>
<proteinExistence type="predicted"/>
<evidence type="ECO:0000313" key="1">
    <source>
        <dbReference type="EMBL" id="ONM46395.1"/>
    </source>
</evidence>
<dbReference type="AlphaFoldDB" id="A0A1W0B1E2"/>
<organism evidence="1 2">
    <name type="scientific">Nocardia donostiensis</name>
    <dbReference type="NCBI Taxonomy" id="1538463"/>
    <lineage>
        <taxon>Bacteria</taxon>
        <taxon>Bacillati</taxon>
        <taxon>Actinomycetota</taxon>
        <taxon>Actinomycetes</taxon>
        <taxon>Mycobacteriales</taxon>
        <taxon>Nocardiaceae</taxon>
        <taxon>Nocardia</taxon>
    </lineage>
</organism>